<dbReference type="OrthoDB" id="2687592at2759"/>
<feature type="non-terminal residue" evidence="1">
    <location>
        <position position="213"/>
    </location>
</feature>
<dbReference type="EMBL" id="KN836035">
    <property type="protein sequence ID" value="KIK33067.1"/>
    <property type="molecule type" value="Genomic_DNA"/>
</dbReference>
<dbReference type="InParanoid" id="A0A0D0AFS4"/>
<evidence type="ECO:0000313" key="1">
    <source>
        <dbReference type="EMBL" id="KIK33067.1"/>
    </source>
</evidence>
<dbReference type="AlphaFoldDB" id="A0A0D0AFS4"/>
<keyword evidence="2" id="KW-1185">Reference proteome</keyword>
<dbReference type="Proteomes" id="UP000054485">
    <property type="component" value="Unassembled WGS sequence"/>
</dbReference>
<gene>
    <name evidence="1" type="ORF">CY34DRAFT_100311</name>
</gene>
<proteinExistence type="predicted"/>
<evidence type="ECO:0000313" key="2">
    <source>
        <dbReference type="Proteomes" id="UP000054485"/>
    </source>
</evidence>
<organism evidence="1 2">
    <name type="scientific">Suillus luteus UH-Slu-Lm8-n1</name>
    <dbReference type="NCBI Taxonomy" id="930992"/>
    <lineage>
        <taxon>Eukaryota</taxon>
        <taxon>Fungi</taxon>
        <taxon>Dikarya</taxon>
        <taxon>Basidiomycota</taxon>
        <taxon>Agaricomycotina</taxon>
        <taxon>Agaricomycetes</taxon>
        <taxon>Agaricomycetidae</taxon>
        <taxon>Boletales</taxon>
        <taxon>Suillineae</taxon>
        <taxon>Suillaceae</taxon>
        <taxon>Suillus</taxon>
    </lineage>
</organism>
<protein>
    <submittedName>
        <fullName evidence="1">Uncharacterized protein</fullName>
    </submittedName>
</protein>
<accession>A0A0D0AFS4</accession>
<sequence length="213" mass="23069">MPGGPSIKRTTRSAITTLTSTEIEALPSTVSDAVSAHKYLTKKNLCFETEPYTLTHLTSILLQITQISGSIPLPVTTAIRAAVFLLKQHVADEITETVSKQITETVTKQITEAVTVKLVDHVVAAIAPQVAKILTASESLAETTKLQHQIGERIDLDRDINAATERITNATDTLSSSIDDCRNAFNLLSPSLDATQDRINSLSNQFNSQIINS</sequence>
<dbReference type="HOGENOM" id="CLU_085922_0_0_1"/>
<reference evidence="2" key="2">
    <citation type="submission" date="2015-01" db="EMBL/GenBank/DDBJ databases">
        <title>Evolutionary Origins and Diversification of the Mycorrhizal Mutualists.</title>
        <authorList>
            <consortium name="DOE Joint Genome Institute"/>
            <consortium name="Mycorrhizal Genomics Consortium"/>
            <person name="Kohler A."/>
            <person name="Kuo A."/>
            <person name="Nagy L.G."/>
            <person name="Floudas D."/>
            <person name="Copeland A."/>
            <person name="Barry K.W."/>
            <person name="Cichocki N."/>
            <person name="Veneault-Fourrey C."/>
            <person name="LaButti K."/>
            <person name="Lindquist E.A."/>
            <person name="Lipzen A."/>
            <person name="Lundell T."/>
            <person name="Morin E."/>
            <person name="Murat C."/>
            <person name="Riley R."/>
            <person name="Ohm R."/>
            <person name="Sun H."/>
            <person name="Tunlid A."/>
            <person name="Henrissat B."/>
            <person name="Grigoriev I.V."/>
            <person name="Hibbett D.S."/>
            <person name="Martin F."/>
        </authorList>
    </citation>
    <scope>NUCLEOTIDE SEQUENCE [LARGE SCALE GENOMIC DNA]</scope>
    <source>
        <strain evidence="2">UH-Slu-Lm8-n1</strain>
    </source>
</reference>
<name>A0A0D0AFS4_9AGAM</name>
<reference evidence="1 2" key="1">
    <citation type="submission" date="2014-04" db="EMBL/GenBank/DDBJ databases">
        <authorList>
            <consortium name="DOE Joint Genome Institute"/>
            <person name="Kuo A."/>
            <person name="Ruytinx J."/>
            <person name="Rineau F."/>
            <person name="Colpaert J."/>
            <person name="Kohler A."/>
            <person name="Nagy L.G."/>
            <person name="Floudas D."/>
            <person name="Copeland A."/>
            <person name="Barry K.W."/>
            <person name="Cichocki N."/>
            <person name="Veneault-Fourrey C."/>
            <person name="LaButti K."/>
            <person name="Lindquist E.A."/>
            <person name="Lipzen A."/>
            <person name="Lundell T."/>
            <person name="Morin E."/>
            <person name="Murat C."/>
            <person name="Sun H."/>
            <person name="Tunlid A."/>
            <person name="Henrissat B."/>
            <person name="Grigoriev I.V."/>
            <person name="Hibbett D.S."/>
            <person name="Martin F."/>
            <person name="Nordberg H.P."/>
            <person name="Cantor M.N."/>
            <person name="Hua S.X."/>
        </authorList>
    </citation>
    <scope>NUCLEOTIDE SEQUENCE [LARGE SCALE GENOMIC DNA]</scope>
    <source>
        <strain evidence="1 2">UH-Slu-Lm8-n1</strain>
    </source>
</reference>